<dbReference type="InterPro" id="IPR023214">
    <property type="entry name" value="HAD_sf"/>
</dbReference>
<evidence type="ECO:0000313" key="2">
    <source>
        <dbReference type="Proteomes" id="UP000077202"/>
    </source>
</evidence>
<dbReference type="InterPro" id="IPR036412">
    <property type="entry name" value="HAD-like_sf"/>
</dbReference>
<dbReference type="AlphaFoldDB" id="A0A176VDR7"/>
<accession>A0A176VDR7</accession>
<dbReference type="PRINTS" id="PR00413">
    <property type="entry name" value="HADHALOGNASE"/>
</dbReference>
<dbReference type="Proteomes" id="UP000077202">
    <property type="component" value="Unassembled WGS sequence"/>
</dbReference>
<dbReference type="SFLD" id="SFLDG01129">
    <property type="entry name" value="C1.5:_HAD__Beta-PGM__Phosphata"/>
    <property type="match status" value="1"/>
</dbReference>
<gene>
    <name evidence="1" type="ORF">AXG93_4129s1090</name>
</gene>
<sequence length="288" mass="32141">MLELAARGNHGSTAEQISGFLSEVQSSGFASFSFAATNWGNPEDWVACLNVSSIAARIPMPIRSNVSRLSNQPGVVQIRRPVILFDVMGTIVRDPFHDRMPAYFGFTFKELLAAKHPTAWIEFEKGLLSEEEFAASFFQDGREYDYEGLKQCMSSGYEYLDGMATLLQRLKGAGFEMHAFSNYPSWYTMIENKLKLSQYLPWTFVSCHSGLRKPDHQAYLDAAEHLGVQPSECIFVDDQPRNIEAAAKVGMLAIQFQNAETLEKELVACGCSLQPEVSFSSKVVCDQS</sequence>
<reference evidence="1" key="1">
    <citation type="submission" date="2016-03" db="EMBL/GenBank/DDBJ databases">
        <title>Mechanisms controlling the formation of the plant cell surface in tip-growing cells are functionally conserved among land plants.</title>
        <authorList>
            <person name="Honkanen S."/>
            <person name="Jones V.A."/>
            <person name="Morieri G."/>
            <person name="Champion C."/>
            <person name="Hetherington A.J."/>
            <person name="Kelly S."/>
            <person name="Saint-Marcoux D."/>
            <person name="Proust H."/>
            <person name="Prescott H."/>
            <person name="Dolan L."/>
        </authorList>
    </citation>
    <scope>NUCLEOTIDE SEQUENCE [LARGE SCALE GENOMIC DNA]</scope>
    <source>
        <tissue evidence="1">Whole gametophyte</tissue>
    </source>
</reference>
<name>A0A176VDR7_MARPO</name>
<dbReference type="NCBIfam" id="TIGR01549">
    <property type="entry name" value="HAD-SF-IA-v1"/>
    <property type="match status" value="1"/>
</dbReference>
<dbReference type="PANTHER" id="PTHR43611">
    <property type="entry name" value="ALPHA-D-GLUCOSE 1-PHOSPHATE PHOSPHATASE"/>
    <property type="match status" value="1"/>
</dbReference>
<proteinExistence type="predicted"/>
<evidence type="ECO:0000313" key="1">
    <source>
        <dbReference type="EMBL" id="OAE19078.1"/>
    </source>
</evidence>
<dbReference type="Gene3D" id="3.40.50.1000">
    <property type="entry name" value="HAD superfamily/HAD-like"/>
    <property type="match status" value="1"/>
</dbReference>
<dbReference type="SUPFAM" id="SSF56784">
    <property type="entry name" value="HAD-like"/>
    <property type="match status" value="1"/>
</dbReference>
<dbReference type="Pfam" id="PF00702">
    <property type="entry name" value="Hydrolase"/>
    <property type="match status" value="1"/>
</dbReference>
<organism evidence="1 2">
    <name type="scientific">Marchantia polymorpha subsp. ruderalis</name>
    <dbReference type="NCBI Taxonomy" id="1480154"/>
    <lineage>
        <taxon>Eukaryota</taxon>
        <taxon>Viridiplantae</taxon>
        <taxon>Streptophyta</taxon>
        <taxon>Embryophyta</taxon>
        <taxon>Marchantiophyta</taxon>
        <taxon>Marchantiopsida</taxon>
        <taxon>Marchantiidae</taxon>
        <taxon>Marchantiales</taxon>
        <taxon>Marchantiaceae</taxon>
        <taxon>Marchantia</taxon>
    </lineage>
</organism>
<dbReference type="CDD" id="cd02603">
    <property type="entry name" value="HAD_sEH-N_like"/>
    <property type="match status" value="1"/>
</dbReference>
<dbReference type="PANTHER" id="PTHR43611:SF3">
    <property type="entry name" value="FLAVIN MONONUCLEOTIDE HYDROLASE 1, CHLOROPLATIC"/>
    <property type="match status" value="1"/>
</dbReference>
<dbReference type="NCBIfam" id="TIGR01509">
    <property type="entry name" value="HAD-SF-IA-v3"/>
    <property type="match status" value="1"/>
</dbReference>
<keyword evidence="2" id="KW-1185">Reference proteome</keyword>
<dbReference type="EMBL" id="LVLJ01003939">
    <property type="protein sequence ID" value="OAE19078.1"/>
    <property type="molecule type" value="Genomic_DNA"/>
</dbReference>
<dbReference type="InterPro" id="IPR006439">
    <property type="entry name" value="HAD-SF_hydro_IA"/>
</dbReference>
<comment type="caution">
    <text evidence="1">The sequence shown here is derived from an EMBL/GenBank/DDBJ whole genome shotgun (WGS) entry which is preliminary data.</text>
</comment>
<dbReference type="SFLD" id="SFLDS00003">
    <property type="entry name" value="Haloacid_Dehalogenase"/>
    <property type="match status" value="1"/>
</dbReference>
<protein>
    <submittedName>
        <fullName evidence="1">Uncharacterized protein</fullName>
    </submittedName>
</protein>